<organism evidence="12 13">
    <name type="scientific">Corynebacterium argentoratense DSM 44202</name>
    <dbReference type="NCBI Taxonomy" id="1348662"/>
    <lineage>
        <taxon>Bacteria</taxon>
        <taxon>Bacillati</taxon>
        <taxon>Actinomycetota</taxon>
        <taxon>Actinomycetes</taxon>
        <taxon>Mycobacteriales</taxon>
        <taxon>Corynebacteriaceae</taxon>
        <taxon>Corynebacterium</taxon>
    </lineage>
</organism>
<feature type="domain" description="Helicase ATP-binding" evidence="10">
    <location>
        <begin position="32"/>
        <end position="235"/>
    </location>
</feature>
<dbReference type="InterPro" id="IPR014001">
    <property type="entry name" value="Helicase_ATP-bd"/>
</dbReference>
<dbReference type="InterPro" id="IPR011545">
    <property type="entry name" value="DEAD/DEAH_box_helicase_dom"/>
</dbReference>
<evidence type="ECO:0008006" key="14">
    <source>
        <dbReference type="Google" id="ProtNLM"/>
    </source>
</evidence>
<dbReference type="PROSITE" id="PS51194">
    <property type="entry name" value="HELICASE_CTER"/>
    <property type="match status" value="1"/>
</dbReference>
<dbReference type="InterPro" id="IPR001650">
    <property type="entry name" value="Helicase_C-like"/>
</dbReference>
<dbReference type="CDD" id="cd17922">
    <property type="entry name" value="DEXHc_LHR-like"/>
    <property type="match status" value="1"/>
</dbReference>
<dbReference type="PANTHER" id="PTHR47962:SF5">
    <property type="entry name" value="ATP-DEPENDENT HELICASE LHR-RELATED"/>
    <property type="match status" value="1"/>
</dbReference>
<dbReference type="Pfam" id="PF08494">
    <property type="entry name" value="DEAD_assoc"/>
    <property type="match status" value="1"/>
</dbReference>
<feature type="domain" description="Helicase C-terminal" evidence="11">
    <location>
        <begin position="313"/>
        <end position="490"/>
    </location>
</feature>
<dbReference type="Pfam" id="PF00271">
    <property type="entry name" value="Helicase_C"/>
    <property type="match status" value="1"/>
</dbReference>
<gene>
    <name evidence="12" type="ORF">CARG_02730</name>
</gene>
<dbReference type="HOGENOM" id="CLU_002025_3_1_11"/>
<dbReference type="OrthoDB" id="9815222at2"/>
<evidence type="ECO:0000259" key="11">
    <source>
        <dbReference type="PROSITE" id="PS51194"/>
    </source>
</evidence>
<dbReference type="GO" id="GO:0003677">
    <property type="term" value="F:DNA binding"/>
    <property type="evidence" value="ECO:0007669"/>
    <property type="project" value="UniProtKB-KW"/>
</dbReference>
<keyword evidence="8" id="KW-0413">Isomerase</keyword>
<dbReference type="Gene3D" id="3.40.50.300">
    <property type="entry name" value="P-loop containing nucleotide triphosphate hydrolases"/>
    <property type="match status" value="2"/>
</dbReference>
<dbReference type="SUPFAM" id="SSF52540">
    <property type="entry name" value="P-loop containing nucleoside triphosphate hydrolases"/>
    <property type="match status" value="1"/>
</dbReference>
<evidence type="ECO:0000259" key="10">
    <source>
        <dbReference type="PROSITE" id="PS51192"/>
    </source>
</evidence>
<keyword evidence="4" id="KW-0347">Helicase</keyword>
<keyword evidence="2" id="KW-0227">DNA damage</keyword>
<evidence type="ECO:0000256" key="1">
    <source>
        <dbReference type="ARBA" id="ARBA00022741"/>
    </source>
</evidence>
<dbReference type="GeneID" id="78249375"/>
<dbReference type="Pfam" id="PF23235">
    <property type="entry name" value="WHD_3rd_Lhr"/>
    <property type="match status" value="1"/>
</dbReference>
<dbReference type="InterPro" id="IPR045628">
    <property type="entry name" value="Lhr_WH_dom"/>
</dbReference>
<evidence type="ECO:0000256" key="3">
    <source>
        <dbReference type="ARBA" id="ARBA00022801"/>
    </source>
</evidence>
<name>U3GTB9_9CORY</name>
<dbReference type="Pfam" id="PF00270">
    <property type="entry name" value="DEAD"/>
    <property type="match status" value="1"/>
</dbReference>
<keyword evidence="5" id="KW-0067">ATP-binding</keyword>
<dbReference type="GO" id="GO:0016887">
    <property type="term" value="F:ATP hydrolysis activity"/>
    <property type="evidence" value="ECO:0007669"/>
    <property type="project" value="TreeGrafter"/>
</dbReference>
<dbReference type="PANTHER" id="PTHR47962">
    <property type="entry name" value="ATP-DEPENDENT HELICASE LHR-RELATED-RELATED"/>
    <property type="match status" value="1"/>
</dbReference>
<feature type="compositionally biased region" description="Basic residues" evidence="9">
    <location>
        <begin position="1369"/>
        <end position="1379"/>
    </location>
</feature>
<dbReference type="SMART" id="SM00490">
    <property type="entry name" value="HELICc"/>
    <property type="match status" value="1"/>
</dbReference>
<accession>U3GTB9</accession>
<evidence type="ECO:0000256" key="2">
    <source>
        <dbReference type="ARBA" id="ARBA00022763"/>
    </source>
</evidence>
<evidence type="ECO:0000313" key="12">
    <source>
        <dbReference type="EMBL" id="AGU14700.1"/>
    </source>
</evidence>
<dbReference type="eggNOG" id="COG1201">
    <property type="taxonomic scope" value="Bacteria"/>
</dbReference>
<keyword evidence="7" id="KW-0234">DNA repair</keyword>
<evidence type="ECO:0000256" key="9">
    <source>
        <dbReference type="SAM" id="MobiDB-lite"/>
    </source>
</evidence>
<dbReference type="Proteomes" id="UP000016943">
    <property type="component" value="Chromosome"/>
</dbReference>
<dbReference type="STRING" id="1348662.CARG_02730"/>
<dbReference type="InterPro" id="IPR055369">
    <property type="entry name" value="WH2_Lhr"/>
</dbReference>
<keyword evidence="1" id="KW-0547">Nucleotide-binding</keyword>
<dbReference type="InterPro" id="IPR055368">
    <property type="entry name" value="WH3_Lhr"/>
</dbReference>
<dbReference type="RefSeq" id="WP_020975849.1">
    <property type="nucleotide sequence ID" value="NC_022198.1"/>
</dbReference>
<evidence type="ECO:0000256" key="5">
    <source>
        <dbReference type="ARBA" id="ARBA00022840"/>
    </source>
</evidence>
<evidence type="ECO:0000256" key="6">
    <source>
        <dbReference type="ARBA" id="ARBA00023125"/>
    </source>
</evidence>
<proteinExistence type="predicted"/>
<dbReference type="EMBL" id="CP006365">
    <property type="protein sequence ID" value="AGU14700.1"/>
    <property type="molecule type" value="Genomic_DNA"/>
</dbReference>
<dbReference type="GO" id="GO:0005524">
    <property type="term" value="F:ATP binding"/>
    <property type="evidence" value="ECO:0007669"/>
    <property type="project" value="UniProtKB-KW"/>
</dbReference>
<keyword evidence="6" id="KW-0238">DNA-binding</keyword>
<evidence type="ECO:0000256" key="8">
    <source>
        <dbReference type="ARBA" id="ARBA00023235"/>
    </source>
</evidence>
<dbReference type="SMART" id="SM00487">
    <property type="entry name" value="DEXDc"/>
    <property type="match status" value="1"/>
</dbReference>
<dbReference type="InterPro" id="IPR027417">
    <property type="entry name" value="P-loop_NTPase"/>
</dbReference>
<dbReference type="GO" id="GO:0004386">
    <property type="term" value="F:helicase activity"/>
    <property type="evidence" value="ECO:0007669"/>
    <property type="project" value="UniProtKB-KW"/>
</dbReference>
<reference evidence="12 13" key="1">
    <citation type="journal article" date="2013" name="Genome Announc.">
        <title>Whole-Genome Sequence of the Clinical Strain Corynebacterium argentoratense DSM 44202, Isolated from a Human Throat Specimen.</title>
        <authorList>
            <person name="Bomholt C."/>
            <person name="Glaub A."/>
            <person name="Gravermann K."/>
            <person name="Albersmeier A."/>
            <person name="Brinkrolf K."/>
            <person name="Ruckert C."/>
            <person name="Tauch A."/>
        </authorList>
    </citation>
    <scope>NUCLEOTIDE SEQUENCE [LARGE SCALE GENOMIC DNA]</scope>
    <source>
        <strain evidence="12">DSM 44202</strain>
    </source>
</reference>
<dbReference type="PROSITE" id="PS51192">
    <property type="entry name" value="HELICASE_ATP_BIND_1"/>
    <property type="match status" value="1"/>
</dbReference>
<feature type="region of interest" description="Disordered" evidence="9">
    <location>
        <begin position="1349"/>
        <end position="1379"/>
    </location>
</feature>
<dbReference type="Pfam" id="PF19306">
    <property type="entry name" value="WHD_Lhr"/>
    <property type="match status" value="1"/>
</dbReference>
<dbReference type="GO" id="GO:0006281">
    <property type="term" value="P:DNA repair"/>
    <property type="evidence" value="ECO:0007669"/>
    <property type="project" value="UniProtKB-KW"/>
</dbReference>
<dbReference type="PATRIC" id="fig|1348662.3.peg.533"/>
<dbReference type="InterPro" id="IPR052511">
    <property type="entry name" value="ATP-dep_Helicase"/>
</dbReference>
<dbReference type="InterPro" id="IPR013701">
    <property type="entry name" value="Lhr-like_DEAD/DEAH_assoc"/>
</dbReference>
<keyword evidence="13" id="KW-1185">Reference proteome</keyword>
<protein>
    <recommendedName>
        <fullName evidence="14">DEAD/DEAH box helicase</fullName>
    </recommendedName>
</protein>
<evidence type="ECO:0000256" key="7">
    <source>
        <dbReference type="ARBA" id="ARBA00023204"/>
    </source>
</evidence>
<dbReference type="InterPro" id="IPR055367">
    <property type="entry name" value="WH4_Lhr"/>
</dbReference>
<sequence>MSADVVDRFPQPVAHWFRSSFQRPTSVQAAAWEEISAGRNALVVAPTGSGKTLAAFLWSLGQLCRPRSEGTSVQDSAPQQGVRVVYVSPLKALGVDVDNNLRAPLKGIALAAEKLGVDVASVTVGVRSGDTSQAERARQVRRPPDILITTPESLYLLLTSKGGRMLRTVDTLIIDEVHAVAGTKRGAHLALSLERLEELKAEAGGSRIQRIGLSATVRPVEEVAAFIGGGQPVSIVAPEATKHFDLMVSVPVEDLDDIPAVDTGSVIGEAVVDDPFGISDLSDTPGVGADASGPAAATVADPGGSVWPFIERDVYDKIMGARSTLVFVNSRRTAERLTSKINELYAQEHQPEALSPPLRRDPAQMMASSARAGTAATLIARAHHGSVSKDERAETEALLKSGELRAVVATSSLELGIDMGAVDLVIQVESPPSVAAGLQRVGRAGHNVGDTSRGVFYPKHRADVVNTTVAVARMLRGQIEQLSVPRNALDVLAQHTVAAVALRDWHVDQWFEVVRRAYPYAELPREAFDAVIDLVSGTYPSTDFAELRPRVVFDRVSGMLEGRPGSQRVAVTNGGTIPDRGMFGVFLSGTESDTGPRRVGELDEEMVYESRVGDVFTLGASSWKIDNITRDQVLVSPAPGHTGRLPFWRGDQGGRPFELGQAIGAFRRDVARRGQAAIDDVACVKAGGSDARVVDDYAQNNLLSFIKDQQEAMGVVPDESTVVVERFRDEVGDWRVVVHAPFGRPVMAAWAVAVSARIEQDTGFDPQAVAGDDGIVLRLPDGFAEGDGFRSLFMFDPDAVVDIVSEHVGDSALFASRFRECAARALLLPRKNPSQRAPLWQQRQRASQLLDVAKRFPTFPIILETVRECLQDVYDLPSLRQVHADIAAGQVCIIDVTTESPSPFASSLLFNYTGAFMYNGDSPLAERRAAALSLDPVLLEKILGRQQLKDVLDPAVIDQCDRRARRMVEPYRVGSAEQFVDMLRECGPVPVSEGYSAMPADVAVGRCDDSFAADLEQLRSALGPLMPARVMQVRVGGREVFAASSDAAVLRDALGVPVPAGVAASPEVAEGALGQLLRRFARSRGPFVVDDVAEAFGLGASTAASALSQEVAARSLVQGRFRQGIGEQEFCAPEMLDRIRRRSLAAARAELEPVSGDAFARFLLDWHSLRPAAILGPPNDGATPADPGAAQAGGAVGGIDAVYACIEQLAGVAMPASAWEKLVLAQRVPTYNQQWLDELTSSGDVVIVGDGAAAANDPRIMLLPSADVSALAGEPSPELGDDPLADALLDAVSSGGFFSFAQIVHHVRASSDSTAARTASVKDIRMAVWQLVERGVITPDSFSALRTHVSGQGARKAHRSPRAAGTYRGRPRGLGRGRARGIGMGVATGDTFGVSAAELSEYPDVAGRWGLGARAPRGAQELDPQAQAQQVVVAADAWLDRYGVVTRGSIVAEDVSGGFAFAYKVLKGFEDAGTVIRGYIIEKLGAAQFSTSSVVDRLRTYQDEHPGKVHVLAATDPANPYGAALPWPESVEGRCGRHAGALVVLLDGHLAAYASRGLKNVHIPQEVDPQVASSGLVDEQQAREESVRRRVTAWVRGCAALIDRELLSPFSVEKLCGEPALASPLLPAVREAGAKISPRGVRIGGASRA</sequence>
<dbReference type="KEGG" id="caz:CARG_02730"/>
<dbReference type="Pfam" id="PF23234">
    <property type="entry name" value="WHD_4th_Lhr"/>
    <property type="match status" value="1"/>
</dbReference>
<dbReference type="Pfam" id="PF23236">
    <property type="entry name" value="WHD_2nd_Lhr"/>
    <property type="match status" value="1"/>
</dbReference>
<evidence type="ECO:0000256" key="4">
    <source>
        <dbReference type="ARBA" id="ARBA00022806"/>
    </source>
</evidence>
<evidence type="ECO:0000313" key="13">
    <source>
        <dbReference type="Proteomes" id="UP000016943"/>
    </source>
</evidence>
<keyword evidence="3" id="KW-0378">Hydrolase</keyword>